<comment type="caution">
    <text evidence="2">The sequence shown here is derived from an EMBL/GenBank/DDBJ whole genome shotgun (WGS) entry which is preliminary data.</text>
</comment>
<dbReference type="EMBL" id="JANIEX010000299">
    <property type="protein sequence ID" value="KAJ3569235.1"/>
    <property type="molecule type" value="Genomic_DNA"/>
</dbReference>
<accession>A0AAD5VZM9</accession>
<sequence>MLLEAQASSEPTSGQYHHYIPRFILRSFLETHGPPKTAKQRSKDYLKSRKKGIETELLNVYDLSTRSLQSLPVSKAFGEVNLYADSSNTVNLNHVEDKLALLENQAAQTVADIRSAMPRGTVSLTRRSLEVLRKFVFVMHYRKPDVQASYFDETKEENMKDWVKRYMQTHNIASREGLWLHGLAYILGTPHPEIIAKSEEIVAQYGESRLQEMIKTRIDANLENWFAVDYESLANSHFLGVWEAAPGCEFILGSNSFGLWEGLINGSPSIHRIFIVGPKLALILRCCVFRESTKYLIPVAKQSSLLDIKMATPSTRFHNSSRAQSPEALRKYRLTAAAQKDIFTYEITKLTEAQTRAVNEVILLNLPVDGSLVFQSKENAVKAIRYHISSPDPFVQAKRPEQKFRPLLHSLEDALGVPRTQVEEAKESAANFWEQALSEMMRRRPDRIHPGGAEWVIDQKWAEEMGLTDLEPDSVESTSTLGESHRMPAPHRWSSLSLGNDPDSSDDGPDDNSTRVGAEEDQIVTGHRTPVLAADGGSCRSYFRRCLLYVLVTIVALSWVSSISG</sequence>
<dbReference type="InterPro" id="IPR025332">
    <property type="entry name" value="DUF4238"/>
</dbReference>
<evidence type="ECO:0000313" key="2">
    <source>
        <dbReference type="EMBL" id="KAJ3569235.1"/>
    </source>
</evidence>
<protein>
    <submittedName>
        <fullName evidence="2">Uncharacterized protein</fullName>
    </submittedName>
</protein>
<evidence type="ECO:0000313" key="3">
    <source>
        <dbReference type="Proteomes" id="UP001213000"/>
    </source>
</evidence>
<keyword evidence="3" id="KW-1185">Reference proteome</keyword>
<evidence type="ECO:0000256" key="1">
    <source>
        <dbReference type="SAM" id="MobiDB-lite"/>
    </source>
</evidence>
<feature type="region of interest" description="Disordered" evidence="1">
    <location>
        <begin position="467"/>
        <end position="523"/>
    </location>
</feature>
<dbReference type="Pfam" id="PF14022">
    <property type="entry name" value="DUF4238"/>
    <property type="match status" value="1"/>
</dbReference>
<proteinExistence type="predicted"/>
<dbReference type="Proteomes" id="UP001213000">
    <property type="component" value="Unassembled WGS sequence"/>
</dbReference>
<reference evidence="2" key="1">
    <citation type="submission" date="2022-07" db="EMBL/GenBank/DDBJ databases">
        <title>Genome Sequence of Leucocoprinus birnbaumii.</title>
        <authorList>
            <person name="Buettner E."/>
        </authorList>
    </citation>
    <scope>NUCLEOTIDE SEQUENCE</scope>
    <source>
        <strain evidence="2">VT141</strain>
    </source>
</reference>
<name>A0AAD5VZM9_9AGAR</name>
<gene>
    <name evidence="2" type="ORF">NP233_g5177</name>
</gene>
<dbReference type="AlphaFoldDB" id="A0AAD5VZM9"/>
<organism evidence="2 3">
    <name type="scientific">Leucocoprinus birnbaumii</name>
    <dbReference type="NCBI Taxonomy" id="56174"/>
    <lineage>
        <taxon>Eukaryota</taxon>
        <taxon>Fungi</taxon>
        <taxon>Dikarya</taxon>
        <taxon>Basidiomycota</taxon>
        <taxon>Agaricomycotina</taxon>
        <taxon>Agaricomycetes</taxon>
        <taxon>Agaricomycetidae</taxon>
        <taxon>Agaricales</taxon>
        <taxon>Agaricineae</taxon>
        <taxon>Agaricaceae</taxon>
        <taxon>Leucocoprinus</taxon>
    </lineage>
</organism>